<dbReference type="InterPro" id="IPR036291">
    <property type="entry name" value="NAD(P)-bd_dom_sf"/>
</dbReference>
<evidence type="ECO:0000256" key="1">
    <source>
        <dbReference type="ARBA" id="ARBA00006328"/>
    </source>
</evidence>
<dbReference type="CDD" id="cd05251">
    <property type="entry name" value="NmrA_like_SDR_a"/>
    <property type="match status" value="1"/>
</dbReference>
<dbReference type="Proteomes" id="UP001221142">
    <property type="component" value="Unassembled WGS sequence"/>
</dbReference>
<name>A0AAD7BP71_9AGAR</name>
<accession>A0AAD7BP71</accession>
<comment type="similarity">
    <text evidence="1">Belongs to the NmrA-type oxidoreductase family.</text>
</comment>
<evidence type="ECO:0000313" key="5">
    <source>
        <dbReference type="Proteomes" id="UP001221142"/>
    </source>
</evidence>
<dbReference type="InterPro" id="IPR008030">
    <property type="entry name" value="NmrA-like"/>
</dbReference>
<dbReference type="Pfam" id="PF05368">
    <property type="entry name" value="NmrA"/>
    <property type="match status" value="1"/>
</dbReference>
<dbReference type="Gene3D" id="3.40.50.720">
    <property type="entry name" value="NAD(P)-binding Rossmann-like Domain"/>
    <property type="match status" value="1"/>
</dbReference>
<dbReference type="PANTHER" id="PTHR42748:SF7">
    <property type="entry name" value="NMRA LIKE REDOX SENSOR 1-RELATED"/>
    <property type="match status" value="1"/>
</dbReference>
<dbReference type="PANTHER" id="PTHR42748">
    <property type="entry name" value="NITROGEN METABOLITE REPRESSION PROTEIN NMRA FAMILY MEMBER"/>
    <property type="match status" value="1"/>
</dbReference>
<keyword evidence="5" id="KW-1185">Reference proteome</keyword>
<keyword evidence="2" id="KW-0521">NADP</keyword>
<dbReference type="InterPro" id="IPR051164">
    <property type="entry name" value="NmrA-like_oxidored"/>
</dbReference>
<evidence type="ECO:0000256" key="2">
    <source>
        <dbReference type="ARBA" id="ARBA00022857"/>
    </source>
</evidence>
<reference evidence="4" key="1">
    <citation type="submission" date="2023-03" db="EMBL/GenBank/DDBJ databases">
        <title>Massive genome expansion in bonnet fungi (Mycena s.s.) driven by repeated elements and novel gene families across ecological guilds.</title>
        <authorList>
            <consortium name="Lawrence Berkeley National Laboratory"/>
            <person name="Harder C.B."/>
            <person name="Miyauchi S."/>
            <person name="Viragh M."/>
            <person name="Kuo A."/>
            <person name="Thoen E."/>
            <person name="Andreopoulos B."/>
            <person name="Lu D."/>
            <person name="Skrede I."/>
            <person name="Drula E."/>
            <person name="Henrissat B."/>
            <person name="Morin E."/>
            <person name="Kohler A."/>
            <person name="Barry K."/>
            <person name="LaButti K."/>
            <person name="Morin E."/>
            <person name="Salamov A."/>
            <person name="Lipzen A."/>
            <person name="Mereny Z."/>
            <person name="Hegedus B."/>
            <person name="Baldrian P."/>
            <person name="Stursova M."/>
            <person name="Weitz H."/>
            <person name="Taylor A."/>
            <person name="Grigoriev I.V."/>
            <person name="Nagy L.G."/>
            <person name="Martin F."/>
            <person name="Kauserud H."/>
        </authorList>
    </citation>
    <scope>NUCLEOTIDE SEQUENCE</scope>
    <source>
        <strain evidence="4">9284</strain>
    </source>
</reference>
<dbReference type="SUPFAM" id="SSF51735">
    <property type="entry name" value="NAD(P)-binding Rossmann-fold domains"/>
    <property type="match status" value="1"/>
</dbReference>
<protein>
    <submittedName>
        <fullName evidence="4">NAD(P)-binding protein</fullName>
    </submittedName>
</protein>
<gene>
    <name evidence="4" type="ORF">FB45DRAFT_1081646</name>
</gene>
<dbReference type="AlphaFoldDB" id="A0AAD7BP71"/>
<proteinExistence type="inferred from homology"/>
<dbReference type="EMBL" id="JARKIF010000011">
    <property type="protein sequence ID" value="KAJ7626834.1"/>
    <property type="molecule type" value="Genomic_DNA"/>
</dbReference>
<sequence length="307" mass="33021">MAASRIVSVFGATGNQGASVVEALLADGTFTPRAITRNPDSQQSRTLKARGVDVVKGDTTDKASLVAALRGSEAVFAVTLSIFVPNADGPDEITQGKYIVDAAKEVGAKFVVFSSVPNVTNLSDGKYTKVTAYDYKSEIEEYLRTSGLANASLHLGSFTENLYRPMMPLLKKTPAGKLDMSHPLYDTASLQAWTWVGRDVGQAALALFKNYDDPDKKVSGKVYPVVTANMTYPELAALVGKVLGQEVTYTSTPATGMAGYDEMIMAQSEYNGFFASSQVPDPELIAMGAKFGTMEEFVETELKKRFA</sequence>
<evidence type="ECO:0000313" key="4">
    <source>
        <dbReference type="EMBL" id="KAJ7626834.1"/>
    </source>
</evidence>
<evidence type="ECO:0000259" key="3">
    <source>
        <dbReference type="Pfam" id="PF05368"/>
    </source>
</evidence>
<comment type="caution">
    <text evidence="4">The sequence shown here is derived from an EMBL/GenBank/DDBJ whole genome shotgun (WGS) entry which is preliminary data.</text>
</comment>
<feature type="domain" description="NmrA-like" evidence="3">
    <location>
        <begin position="6"/>
        <end position="257"/>
    </location>
</feature>
<dbReference type="Gene3D" id="3.90.25.10">
    <property type="entry name" value="UDP-galactose 4-epimerase, domain 1"/>
    <property type="match status" value="1"/>
</dbReference>
<organism evidence="4 5">
    <name type="scientific">Roridomyces roridus</name>
    <dbReference type="NCBI Taxonomy" id="1738132"/>
    <lineage>
        <taxon>Eukaryota</taxon>
        <taxon>Fungi</taxon>
        <taxon>Dikarya</taxon>
        <taxon>Basidiomycota</taxon>
        <taxon>Agaricomycotina</taxon>
        <taxon>Agaricomycetes</taxon>
        <taxon>Agaricomycetidae</taxon>
        <taxon>Agaricales</taxon>
        <taxon>Marasmiineae</taxon>
        <taxon>Mycenaceae</taxon>
        <taxon>Roridomyces</taxon>
    </lineage>
</organism>